<dbReference type="Pfam" id="PF07992">
    <property type="entry name" value="Pyr_redox_2"/>
    <property type="match status" value="1"/>
</dbReference>
<keyword evidence="6" id="KW-1185">Reference proteome</keyword>
<dbReference type="CDD" id="cd00038">
    <property type="entry name" value="CAP_ED"/>
    <property type="match status" value="1"/>
</dbReference>
<dbReference type="SUPFAM" id="SSF51905">
    <property type="entry name" value="FAD/NAD(P)-binding domain"/>
    <property type="match status" value="1"/>
</dbReference>
<reference evidence="5 6" key="1">
    <citation type="submission" date="2023-03" db="EMBL/GenBank/DDBJ databases">
        <title>Draft genome sequence of type strain Streptomyces ferralitis JCM 14344.</title>
        <authorList>
            <person name="Klaysubun C."/>
            <person name="Duangmal K."/>
        </authorList>
    </citation>
    <scope>NUCLEOTIDE SEQUENCE [LARGE SCALE GENOMIC DNA]</scope>
    <source>
        <strain evidence="5 6">JCM 14344</strain>
    </source>
</reference>
<dbReference type="Proteomes" id="UP001220022">
    <property type="component" value="Unassembled WGS sequence"/>
</dbReference>
<dbReference type="EMBL" id="JARHTQ010000015">
    <property type="protein sequence ID" value="MDF2258447.1"/>
    <property type="molecule type" value="Genomic_DNA"/>
</dbReference>
<proteinExistence type="predicted"/>
<dbReference type="RefSeq" id="WP_275817470.1">
    <property type="nucleotide sequence ID" value="NZ_BAAANM010000037.1"/>
</dbReference>
<evidence type="ECO:0000259" key="4">
    <source>
        <dbReference type="PROSITE" id="PS50042"/>
    </source>
</evidence>
<evidence type="ECO:0000256" key="1">
    <source>
        <dbReference type="ARBA" id="ARBA00022630"/>
    </source>
</evidence>
<evidence type="ECO:0000256" key="3">
    <source>
        <dbReference type="ARBA" id="ARBA00048132"/>
    </source>
</evidence>
<accession>A0ABT5Z3N5</accession>
<dbReference type="Gene3D" id="2.60.120.10">
    <property type="entry name" value="Jelly Rolls"/>
    <property type="match status" value="1"/>
</dbReference>
<dbReference type="InterPro" id="IPR050097">
    <property type="entry name" value="Ferredoxin-NADP_redctase_2"/>
</dbReference>
<dbReference type="InterPro" id="IPR023753">
    <property type="entry name" value="FAD/NAD-binding_dom"/>
</dbReference>
<dbReference type="InterPro" id="IPR036188">
    <property type="entry name" value="FAD/NAD-bd_sf"/>
</dbReference>
<dbReference type="Pfam" id="PF00027">
    <property type="entry name" value="cNMP_binding"/>
    <property type="match status" value="1"/>
</dbReference>
<comment type="catalytic activity">
    <reaction evidence="3">
        <text>[thioredoxin]-dithiol + NADP(+) = [thioredoxin]-disulfide + NADPH + H(+)</text>
        <dbReference type="Rhea" id="RHEA:20345"/>
        <dbReference type="Rhea" id="RHEA-COMP:10698"/>
        <dbReference type="Rhea" id="RHEA-COMP:10700"/>
        <dbReference type="ChEBI" id="CHEBI:15378"/>
        <dbReference type="ChEBI" id="CHEBI:29950"/>
        <dbReference type="ChEBI" id="CHEBI:50058"/>
        <dbReference type="ChEBI" id="CHEBI:57783"/>
        <dbReference type="ChEBI" id="CHEBI:58349"/>
        <dbReference type="EC" id="1.8.1.9"/>
    </reaction>
</comment>
<evidence type="ECO:0000313" key="5">
    <source>
        <dbReference type="EMBL" id="MDF2258447.1"/>
    </source>
</evidence>
<dbReference type="SUPFAM" id="SSF51206">
    <property type="entry name" value="cAMP-binding domain-like"/>
    <property type="match status" value="1"/>
</dbReference>
<keyword evidence="2" id="KW-0560">Oxidoreductase</keyword>
<dbReference type="PROSITE" id="PS50042">
    <property type="entry name" value="CNMP_BINDING_3"/>
    <property type="match status" value="1"/>
</dbReference>
<protein>
    <submittedName>
        <fullName evidence="5">FAD-dependent oxidoreductase</fullName>
    </submittedName>
</protein>
<dbReference type="InterPro" id="IPR018490">
    <property type="entry name" value="cNMP-bd_dom_sf"/>
</dbReference>
<dbReference type="PANTHER" id="PTHR48105">
    <property type="entry name" value="THIOREDOXIN REDUCTASE 1-RELATED-RELATED"/>
    <property type="match status" value="1"/>
</dbReference>
<gene>
    <name evidence="5" type="ORF">P2L57_22805</name>
</gene>
<keyword evidence="1" id="KW-0285">Flavoprotein</keyword>
<evidence type="ECO:0000256" key="2">
    <source>
        <dbReference type="ARBA" id="ARBA00023002"/>
    </source>
</evidence>
<dbReference type="PRINTS" id="PR00368">
    <property type="entry name" value="FADPNR"/>
</dbReference>
<comment type="caution">
    <text evidence="5">The sequence shown here is derived from an EMBL/GenBank/DDBJ whole genome shotgun (WGS) entry which is preliminary data.</text>
</comment>
<organism evidence="5 6">
    <name type="scientific">Streptantibioticus ferralitis</name>
    <dbReference type="NCBI Taxonomy" id="236510"/>
    <lineage>
        <taxon>Bacteria</taxon>
        <taxon>Bacillati</taxon>
        <taxon>Actinomycetota</taxon>
        <taxon>Actinomycetes</taxon>
        <taxon>Kitasatosporales</taxon>
        <taxon>Streptomycetaceae</taxon>
        <taxon>Streptantibioticus</taxon>
    </lineage>
</organism>
<dbReference type="Gene3D" id="3.50.50.60">
    <property type="entry name" value="FAD/NAD(P)-binding domain"/>
    <property type="match status" value="2"/>
</dbReference>
<dbReference type="InterPro" id="IPR000595">
    <property type="entry name" value="cNMP-bd_dom"/>
</dbReference>
<dbReference type="InterPro" id="IPR014710">
    <property type="entry name" value="RmlC-like_jellyroll"/>
</dbReference>
<dbReference type="PRINTS" id="PR00469">
    <property type="entry name" value="PNDRDTASEII"/>
</dbReference>
<name>A0ABT5Z3N5_9ACTN</name>
<feature type="domain" description="Cyclic nucleotide-binding" evidence="4">
    <location>
        <begin position="18"/>
        <end position="137"/>
    </location>
</feature>
<dbReference type="SMART" id="SM00100">
    <property type="entry name" value="cNMP"/>
    <property type="match status" value="1"/>
</dbReference>
<sequence>MGSSDTVPTNETPDAHGAYPRLSDQQIEILAECGERRQVRSGEVLFREGHPCSQFFVVLSGKVAIIEGYEVDEHVLRVHGPRRFLGELALLEGQNAFFTAVVVEDGEVLVVEVSELRGILAREPSLGDLILRAYLLRRSELVGQGTGFRIIGSGFSPDTRRLLEFAARNRLPHRWIDLERDRNAEALLKRLGVPTSDTPIVVLNSIQVLRNPDNAQLARAIGMRSAVPNSRVCDLLVIGAGPAGLAAAVYGASEGLSTGVLEEVATGGQAATSSRIENYLGFPTGVSGAELAERAVVQAARFGAGITVPARAMALERKDDHYVVSLDEDSARGRTIVLATGARYRRLNVPGITELEGLGVYYAATVVEARRCRADPVAVVGGGNSAGQAALFLTRQVPRVYLLVRGDDLSANMSRYLVDRIEQHPGIEVLPRTEVREVTGTRSVESVTVENNHTGDVHRLPVHALFIFIGAVPCTRWLEDTVALDSHGFVSTGQETIANAHENEWNYLDRTPMALETNRPGVFAVGDVRSGSIKRVASAIGEGAMAVRLIHERLREVGAANS</sequence>
<evidence type="ECO:0000313" key="6">
    <source>
        <dbReference type="Proteomes" id="UP001220022"/>
    </source>
</evidence>